<dbReference type="RefSeq" id="WP_157346154.1">
    <property type="nucleotide sequence ID" value="NZ_WSEK01000005.1"/>
</dbReference>
<dbReference type="InterPro" id="IPR001296">
    <property type="entry name" value="Glyco_trans_1"/>
</dbReference>
<sequence length="374" mass="40748">MSFSPASTGASTGPSASRVAVALPMLSLVPGGMGGSETYARELTRELAAMPELDVTTYLPRAAAGFSEGVREHVVERVAGADGTRGRLESQLQSRRSKDLRRALADADVVHYPLSVPAPPAPRGSRAVVTLLDTQHKDLPELFSRAEQVYRRFTYDRPTRRASAVITISEFSKQQIVRHYGLDPDTVHVAHLGVDTSHFAPVVGEREDFVLYPARGWPHKNHGRLLEAMRLVREEVPGLRLVLTGGGLDSLGDDLPEWVDRRGLVSREELLSLYRRASVLAFPSRYEGFGLPPLEAMASGCPVAAANAGSLPEICGDAAVMFDPDDARAIARAVLDARAQGPDLAVRGLEHCREFTWKRCAEVHRDLYLSVAGR</sequence>
<feature type="domain" description="Glycosyl transferase family 1" evidence="3">
    <location>
        <begin position="198"/>
        <end position="337"/>
    </location>
</feature>
<evidence type="ECO:0000313" key="6">
    <source>
        <dbReference type="Proteomes" id="UP000473525"/>
    </source>
</evidence>
<evidence type="ECO:0000313" key="5">
    <source>
        <dbReference type="EMBL" id="MVQ51332.1"/>
    </source>
</evidence>
<dbReference type="PANTHER" id="PTHR46401:SF2">
    <property type="entry name" value="GLYCOSYLTRANSFERASE WBBK-RELATED"/>
    <property type="match status" value="1"/>
</dbReference>
<dbReference type="GO" id="GO:0009103">
    <property type="term" value="P:lipopolysaccharide biosynthetic process"/>
    <property type="evidence" value="ECO:0007669"/>
    <property type="project" value="TreeGrafter"/>
</dbReference>
<reference evidence="5 6" key="1">
    <citation type="submission" date="2019-12" db="EMBL/GenBank/DDBJ databases">
        <authorList>
            <person name="Huq M.A."/>
        </authorList>
    </citation>
    <scope>NUCLEOTIDE SEQUENCE [LARGE SCALE GENOMIC DNA]</scope>
    <source>
        <strain evidence="5 6">MAH-18</strain>
    </source>
</reference>
<dbReference type="GO" id="GO:0016757">
    <property type="term" value="F:glycosyltransferase activity"/>
    <property type="evidence" value="ECO:0007669"/>
    <property type="project" value="UniProtKB-KW"/>
</dbReference>
<keyword evidence="6" id="KW-1185">Reference proteome</keyword>
<name>A0A6L6XX17_9ACTN</name>
<dbReference type="PANTHER" id="PTHR46401">
    <property type="entry name" value="GLYCOSYLTRANSFERASE WBBK-RELATED"/>
    <property type="match status" value="1"/>
</dbReference>
<dbReference type="EMBL" id="WSEK01000005">
    <property type="protein sequence ID" value="MVQ51332.1"/>
    <property type="molecule type" value="Genomic_DNA"/>
</dbReference>
<dbReference type="Pfam" id="PF00534">
    <property type="entry name" value="Glycos_transf_1"/>
    <property type="match status" value="1"/>
</dbReference>
<accession>A0A6L6XX17</accession>
<evidence type="ECO:0000256" key="1">
    <source>
        <dbReference type="ARBA" id="ARBA00022676"/>
    </source>
</evidence>
<keyword evidence="2 5" id="KW-0808">Transferase</keyword>
<proteinExistence type="predicted"/>
<dbReference type="CDD" id="cd03809">
    <property type="entry name" value="GT4_MtfB-like"/>
    <property type="match status" value="1"/>
</dbReference>
<evidence type="ECO:0000256" key="2">
    <source>
        <dbReference type="ARBA" id="ARBA00022679"/>
    </source>
</evidence>
<evidence type="ECO:0000259" key="4">
    <source>
        <dbReference type="Pfam" id="PF13439"/>
    </source>
</evidence>
<comment type="caution">
    <text evidence="5">The sequence shown here is derived from an EMBL/GenBank/DDBJ whole genome shotgun (WGS) entry which is preliminary data.</text>
</comment>
<protein>
    <submittedName>
        <fullName evidence="5">Glycosyltransferase</fullName>
    </submittedName>
</protein>
<keyword evidence="1" id="KW-0328">Glycosyltransferase</keyword>
<dbReference type="Pfam" id="PF13439">
    <property type="entry name" value="Glyco_transf_4"/>
    <property type="match status" value="1"/>
</dbReference>
<organism evidence="5 6">
    <name type="scientific">Nocardioides agri</name>
    <dbReference type="NCBI Taxonomy" id="2682843"/>
    <lineage>
        <taxon>Bacteria</taxon>
        <taxon>Bacillati</taxon>
        <taxon>Actinomycetota</taxon>
        <taxon>Actinomycetes</taxon>
        <taxon>Propionibacteriales</taxon>
        <taxon>Nocardioidaceae</taxon>
        <taxon>Nocardioides</taxon>
    </lineage>
</organism>
<dbReference type="SUPFAM" id="SSF53756">
    <property type="entry name" value="UDP-Glycosyltransferase/glycogen phosphorylase"/>
    <property type="match status" value="1"/>
</dbReference>
<dbReference type="Gene3D" id="3.40.50.2000">
    <property type="entry name" value="Glycogen Phosphorylase B"/>
    <property type="match status" value="2"/>
</dbReference>
<dbReference type="InterPro" id="IPR028098">
    <property type="entry name" value="Glyco_trans_4-like_N"/>
</dbReference>
<dbReference type="Proteomes" id="UP000473525">
    <property type="component" value="Unassembled WGS sequence"/>
</dbReference>
<feature type="domain" description="Glycosyltransferase subfamily 4-like N-terminal" evidence="4">
    <location>
        <begin position="33"/>
        <end position="197"/>
    </location>
</feature>
<gene>
    <name evidence="5" type="ORF">GON03_19300</name>
</gene>
<evidence type="ECO:0000259" key="3">
    <source>
        <dbReference type="Pfam" id="PF00534"/>
    </source>
</evidence>
<dbReference type="AlphaFoldDB" id="A0A6L6XX17"/>